<keyword evidence="2" id="KW-1185">Reference proteome</keyword>
<accession>A0A5J5BNZ1</accession>
<organism evidence="1 2">
    <name type="scientific">Nyssa sinensis</name>
    <dbReference type="NCBI Taxonomy" id="561372"/>
    <lineage>
        <taxon>Eukaryota</taxon>
        <taxon>Viridiplantae</taxon>
        <taxon>Streptophyta</taxon>
        <taxon>Embryophyta</taxon>
        <taxon>Tracheophyta</taxon>
        <taxon>Spermatophyta</taxon>
        <taxon>Magnoliopsida</taxon>
        <taxon>eudicotyledons</taxon>
        <taxon>Gunneridae</taxon>
        <taxon>Pentapetalae</taxon>
        <taxon>asterids</taxon>
        <taxon>Cornales</taxon>
        <taxon>Nyssaceae</taxon>
        <taxon>Nyssa</taxon>
    </lineage>
</organism>
<dbReference type="Proteomes" id="UP000325577">
    <property type="component" value="Linkage Group LG11"/>
</dbReference>
<gene>
    <name evidence="1" type="ORF">F0562_022358</name>
</gene>
<evidence type="ECO:0000313" key="1">
    <source>
        <dbReference type="EMBL" id="KAA8544374.1"/>
    </source>
</evidence>
<name>A0A5J5BNZ1_9ASTE</name>
<reference evidence="1 2" key="1">
    <citation type="submission" date="2019-09" db="EMBL/GenBank/DDBJ databases">
        <title>A chromosome-level genome assembly of the Chinese tupelo Nyssa sinensis.</title>
        <authorList>
            <person name="Yang X."/>
            <person name="Kang M."/>
            <person name="Yang Y."/>
            <person name="Xiong H."/>
            <person name="Wang M."/>
            <person name="Zhang Z."/>
            <person name="Wang Z."/>
            <person name="Wu H."/>
            <person name="Ma T."/>
            <person name="Liu J."/>
            <person name="Xi Z."/>
        </authorList>
    </citation>
    <scope>NUCLEOTIDE SEQUENCE [LARGE SCALE GENOMIC DNA]</scope>
    <source>
        <strain evidence="1">J267</strain>
        <tissue evidence="1">Leaf</tissue>
    </source>
</reference>
<sequence>MFYDIVVHGLMAIAGDDGESLVQTVIGGDGASIDGESSRLRCHETSGFKFECVIWRRQGSIWVLVQTCSFGLRYPCPAFSWVICFSCGVDLGDNRTCNGKISPRL</sequence>
<evidence type="ECO:0000313" key="2">
    <source>
        <dbReference type="Proteomes" id="UP000325577"/>
    </source>
</evidence>
<dbReference type="EMBL" id="CM018034">
    <property type="protein sequence ID" value="KAA8544374.1"/>
    <property type="molecule type" value="Genomic_DNA"/>
</dbReference>
<proteinExistence type="predicted"/>
<dbReference type="AlphaFoldDB" id="A0A5J5BNZ1"/>
<protein>
    <submittedName>
        <fullName evidence="1">Uncharacterized protein</fullName>
    </submittedName>
</protein>